<dbReference type="EMBL" id="QFXC01000014">
    <property type="protein sequence ID" value="RDH80705.1"/>
    <property type="molecule type" value="Genomic_DNA"/>
</dbReference>
<organism evidence="2 3">
    <name type="scientific">endosymbiont of Galathealinum brachiosum</name>
    <dbReference type="NCBI Taxonomy" id="2200906"/>
    <lineage>
        <taxon>Bacteria</taxon>
        <taxon>Pseudomonadati</taxon>
        <taxon>Pseudomonadota</taxon>
        <taxon>Gammaproteobacteria</taxon>
        <taxon>sulfur-oxidizing symbionts</taxon>
    </lineage>
</organism>
<protein>
    <submittedName>
        <fullName evidence="2">Uncharacterized protein</fullName>
    </submittedName>
</protein>
<accession>A0A370D6R1</accession>
<name>A0A370D6R1_9GAMM</name>
<keyword evidence="1" id="KW-0472">Membrane</keyword>
<keyword evidence="1" id="KW-1133">Transmembrane helix</keyword>
<reference evidence="2 3" key="1">
    <citation type="journal article" date="2018" name="ISME J.">
        <title>Endosymbiont genomes yield clues of tubeworm success.</title>
        <authorList>
            <person name="Li Y."/>
            <person name="Liles M.R."/>
            <person name="Halanych K.M."/>
        </authorList>
    </citation>
    <scope>NUCLEOTIDE SEQUENCE [LARGE SCALE GENOMIC DNA]</scope>
    <source>
        <strain evidence="2">A1464</strain>
    </source>
</reference>
<proteinExistence type="predicted"/>
<gene>
    <name evidence="2" type="ORF">DIZ80_16900</name>
</gene>
<comment type="caution">
    <text evidence="2">The sequence shown here is derived from an EMBL/GenBank/DDBJ whole genome shotgun (WGS) entry which is preliminary data.</text>
</comment>
<evidence type="ECO:0000313" key="3">
    <source>
        <dbReference type="Proteomes" id="UP000254266"/>
    </source>
</evidence>
<evidence type="ECO:0000256" key="1">
    <source>
        <dbReference type="SAM" id="Phobius"/>
    </source>
</evidence>
<evidence type="ECO:0000313" key="2">
    <source>
        <dbReference type="EMBL" id="RDH80705.1"/>
    </source>
</evidence>
<dbReference type="AlphaFoldDB" id="A0A370D6R1"/>
<dbReference type="Proteomes" id="UP000254266">
    <property type="component" value="Unassembled WGS sequence"/>
</dbReference>
<keyword evidence="3" id="KW-1185">Reference proteome</keyword>
<feature type="transmembrane region" description="Helical" evidence="1">
    <location>
        <begin position="58"/>
        <end position="77"/>
    </location>
</feature>
<keyword evidence="1" id="KW-0812">Transmembrane</keyword>
<sequence>MWNQIRGLEEKIKHRKTLKIYSRCGFYYSKTETSCPHCADMDDETVLRQLARKKHFRLSLGKGMFIAAILILLLMIII</sequence>